<dbReference type="InterPro" id="IPR011032">
    <property type="entry name" value="GroES-like_sf"/>
</dbReference>
<dbReference type="PANTHER" id="PTHR45348:SF2">
    <property type="entry name" value="ZINC-TYPE ALCOHOL DEHYDROGENASE-LIKE PROTEIN C2E1P3.01"/>
    <property type="match status" value="1"/>
</dbReference>
<evidence type="ECO:0000256" key="2">
    <source>
        <dbReference type="ARBA" id="ARBA00023002"/>
    </source>
</evidence>
<dbReference type="Pfam" id="PF08240">
    <property type="entry name" value="ADH_N"/>
    <property type="match status" value="1"/>
</dbReference>
<dbReference type="STRING" id="660025.F9G4L7"/>
<keyword evidence="3" id="KW-0732">Signal</keyword>
<dbReference type="Gene3D" id="3.90.180.10">
    <property type="entry name" value="Medium-chain alcohol dehydrogenases, catalytic domain"/>
    <property type="match status" value="1"/>
</dbReference>
<dbReference type="InterPro" id="IPR020843">
    <property type="entry name" value="ER"/>
</dbReference>
<feature type="signal peptide" evidence="3">
    <location>
        <begin position="1"/>
        <end position="19"/>
    </location>
</feature>
<evidence type="ECO:0000313" key="5">
    <source>
        <dbReference type="EMBL" id="EGU75896.1"/>
    </source>
</evidence>
<dbReference type="InterPro" id="IPR047122">
    <property type="entry name" value="Trans-enoyl_RdTase-like"/>
</dbReference>
<organism evidence="5">
    <name type="scientific">Fusarium oxysporum (strain Fo5176)</name>
    <name type="common">Fusarium vascular wilt</name>
    <dbReference type="NCBI Taxonomy" id="660025"/>
    <lineage>
        <taxon>Eukaryota</taxon>
        <taxon>Fungi</taxon>
        <taxon>Dikarya</taxon>
        <taxon>Ascomycota</taxon>
        <taxon>Pezizomycotina</taxon>
        <taxon>Sordariomycetes</taxon>
        <taxon>Hypocreomycetidae</taxon>
        <taxon>Hypocreales</taxon>
        <taxon>Nectriaceae</taxon>
        <taxon>Fusarium</taxon>
        <taxon>Fusarium oxysporum species complex</taxon>
    </lineage>
</organism>
<evidence type="ECO:0000256" key="1">
    <source>
        <dbReference type="ARBA" id="ARBA00008072"/>
    </source>
</evidence>
<proteinExistence type="inferred from homology"/>
<name>F9G4L7_FUSOF</name>
<accession>F9G4L7</accession>
<comment type="similarity">
    <text evidence="1">Belongs to the zinc-containing alcohol dehydrogenase family.</text>
</comment>
<feature type="chain" id="PRO_5003390289" description="Enoyl reductase (ER) domain-containing protein" evidence="3">
    <location>
        <begin position="20"/>
        <end position="544"/>
    </location>
</feature>
<dbReference type="Pfam" id="PF00107">
    <property type="entry name" value="ADH_zinc_N"/>
    <property type="match status" value="1"/>
</dbReference>
<dbReference type="SMART" id="SM00829">
    <property type="entry name" value="PKS_ER"/>
    <property type="match status" value="1"/>
</dbReference>
<evidence type="ECO:0000256" key="3">
    <source>
        <dbReference type="SAM" id="SignalP"/>
    </source>
</evidence>
<dbReference type="SUPFAM" id="SSF51735">
    <property type="entry name" value="NAD(P)-binding Rossmann-fold domains"/>
    <property type="match status" value="1"/>
</dbReference>
<protein>
    <recommendedName>
        <fullName evidence="4">Enoyl reductase (ER) domain-containing protein</fullName>
    </recommendedName>
</protein>
<keyword evidence="2" id="KW-0560">Oxidoreductase</keyword>
<dbReference type="InterPro" id="IPR013154">
    <property type="entry name" value="ADH-like_N"/>
</dbReference>
<dbReference type="PANTHER" id="PTHR45348">
    <property type="entry name" value="HYPOTHETICAL OXIDOREDUCTASE (EUROFUNG)"/>
    <property type="match status" value="1"/>
</dbReference>
<sequence length="544" mass="58544">MISLRDIGLLLLAAPIAMAAPKAPSEVTIKTLPFSKPEDTSKAPSTSAVASPASDAAQKAACQLPLRFTNFALYSDTGCKNVIFDPFMLTWDPCKGYQWTNALANGVIFQSMRWTGGNADGDKKVLLADQQYDKLFRAVLSYSYIFDVYYYTKPSLEQLRLYIAYSSNHFTGLAYSILVLLALSAFHLISSYLCNPYSMSHTFEPNVAAVLPVKEGQLTIQQRPVPTPKEGELLVRNAVVAANPSDWKIQALGLSTNFPAVLGSDLSGIVISIGPGVTRFKPGDRVIGFALGVISENIEKAAFQTYTLLDEVATTHLPDNISFEEGSVLPVGMLTAAIALFDGLGLPMRERIVDEDGAILVWSGASAVGVSAVQIAHALGWTVYATASPKHDEWLKTLGAAEAWDYRDPQVTQKIAEALKASGTKIRGVIDARAEGSSFDSVAEILNAADLTPGCKVTALMPWPEETSLPAGIEGHHTNCVGFTVNYPDIATWVFGGWLSKALKDGRIKPAPRVRVIEGGLEATQETLNLLRAGASGEKFVLKV</sequence>
<dbReference type="GO" id="GO:0016651">
    <property type="term" value="F:oxidoreductase activity, acting on NAD(P)H"/>
    <property type="evidence" value="ECO:0007669"/>
    <property type="project" value="InterPro"/>
</dbReference>
<dbReference type="AlphaFoldDB" id="F9G4L7"/>
<dbReference type="SUPFAM" id="SSF50129">
    <property type="entry name" value="GroES-like"/>
    <property type="match status" value="1"/>
</dbReference>
<dbReference type="OrthoDB" id="10257049at2759"/>
<reference evidence="5" key="1">
    <citation type="journal article" date="2012" name="Mol. Plant Microbe Interact.">
        <title>A highly conserved effector in Fusarium oxysporum is required for full virulence on Arabidopsis.</title>
        <authorList>
            <person name="Thatcher L.F."/>
            <person name="Gardiner D.M."/>
            <person name="Kazan K."/>
            <person name="Manners J."/>
        </authorList>
    </citation>
    <scope>NUCLEOTIDE SEQUENCE [LARGE SCALE GENOMIC DNA]</scope>
    <source>
        <strain evidence="5">Fo5176</strain>
    </source>
</reference>
<feature type="domain" description="Enoyl reductase (ER)" evidence="4">
    <location>
        <begin position="216"/>
        <end position="542"/>
    </location>
</feature>
<dbReference type="Gene3D" id="3.40.50.720">
    <property type="entry name" value="NAD(P)-binding Rossmann-like Domain"/>
    <property type="match status" value="1"/>
</dbReference>
<gene>
    <name evidence="5" type="ORF">FOXB_13599</name>
</gene>
<dbReference type="PaxDb" id="5507-FOXG_10144P0"/>
<evidence type="ECO:0000259" key="4">
    <source>
        <dbReference type="SMART" id="SM00829"/>
    </source>
</evidence>
<dbReference type="InterPro" id="IPR013149">
    <property type="entry name" value="ADH-like_C"/>
</dbReference>
<dbReference type="EMBL" id="AFQF01003390">
    <property type="protein sequence ID" value="EGU75896.1"/>
    <property type="molecule type" value="Genomic_DNA"/>
</dbReference>
<dbReference type="InterPro" id="IPR036291">
    <property type="entry name" value="NAD(P)-bd_dom_sf"/>
</dbReference>
<comment type="caution">
    <text evidence="5">The sequence shown here is derived from an EMBL/GenBank/DDBJ whole genome shotgun (WGS) entry which is preliminary data.</text>
</comment>
<dbReference type="CDD" id="cd08249">
    <property type="entry name" value="enoyl_reductase_like"/>
    <property type="match status" value="1"/>
</dbReference>